<dbReference type="Gene3D" id="3.40.1170.60">
    <property type="match status" value="1"/>
</dbReference>
<dbReference type="EMBL" id="FNDX01000001">
    <property type="protein sequence ID" value="SDH76200.1"/>
    <property type="molecule type" value="Genomic_DNA"/>
</dbReference>
<dbReference type="InterPro" id="IPR036775">
    <property type="entry name" value="DNA_pol_Y-fam_lit_finger_sf"/>
</dbReference>
<dbReference type="GO" id="GO:0003684">
    <property type="term" value="F:damaged DNA binding"/>
    <property type="evidence" value="ECO:0007669"/>
    <property type="project" value="InterPro"/>
</dbReference>
<comment type="cofactor">
    <cofactor evidence="5">
        <name>Mg(2+)</name>
        <dbReference type="ChEBI" id="CHEBI:18420"/>
    </cofactor>
    <text evidence="5">Binds 2 magnesium ions per subunit.</text>
</comment>
<dbReference type="CDD" id="cd03586">
    <property type="entry name" value="PolY_Pol_IV_kappa"/>
    <property type="match status" value="1"/>
</dbReference>
<keyword evidence="3 5" id="KW-0548">Nucleotidyltransferase</keyword>
<dbReference type="GO" id="GO:0000287">
    <property type="term" value="F:magnesium ion binding"/>
    <property type="evidence" value="ECO:0007669"/>
    <property type="project" value="UniProtKB-UniRule"/>
</dbReference>
<dbReference type="SUPFAM" id="SSF56672">
    <property type="entry name" value="DNA/RNA polymerases"/>
    <property type="match status" value="1"/>
</dbReference>
<dbReference type="Gene3D" id="3.30.70.270">
    <property type="match status" value="1"/>
</dbReference>
<dbReference type="InterPro" id="IPR050116">
    <property type="entry name" value="DNA_polymerase-Y"/>
</dbReference>
<dbReference type="Gene3D" id="1.10.150.20">
    <property type="entry name" value="5' to 3' exonuclease, C-terminal subdomain"/>
    <property type="match status" value="1"/>
</dbReference>
<feature type="active site" evidence="5">
    <location>
        <position position="141"/>
    </location>
</feature>
<keyword evidence="5" id="KW-0235">DNA replication</keyword>
<keyword evidence="5" id="KW-0238">DNA-binding</keyword>
<dbReference type="Pfam" id="PF00817">
    <property type="entry name" value="IMS"/>
    <property type="match status" value="1"/>
</dbReference>
<dbReference type="Proteomes" id="UP000199050">
    <property type="component" value="Unassembled WGS sequence"/>
</dbReference>
<dbReference type="HAMAP" id="MF_01113">
    <property type="entry name" value="DNApol_IV"/>
    <property type="match status" value="1"/>
</dbReference>
<dbReference type="SUPFAM" id="SSF100879">
    <property type="entry name" value="Lesion bypass DNA polymerase (Y-family), little finger domain"/>
    <property type="match status" value="1"/>
</dbReference>
<dbReference type="GO" id="GO:0003887">
    <property type="term" value="F:DNA-directed DNA polymerase activity"/>
    <property type="evidence" value="ECO:0007669"/>
    <property type="project" value="UniProtKB-UniRule"/>
</dbReference>
<dbReference type="Pfam" id="PF11799">
    <property type="entry name" value="IMS_C"/>
    <property type="match status" value="1"/>
</dbReference>
<keyword evidence="4 5" id="KW-0239">DNA-directed DNA polymerase</keyword>
<proteinExistence type="inferred from homology"/>
<evidence type="ECO:0000256" key="4">
    <source>
        <dbReference type="ARBA" id="ARBA00022932"/>
    </source>
</evidence>
<dbReference type="GO" id="GO:0006281">
    <property type="term" value="P:DNA repair"/>
    <property type="evidence" value="ECO:0007669"/>
    <property type="project" value="UniProtKB-UniRule"/>
</dbReference>
<dbReference type="InterPro" id="IPR001126">
    <property type="entry name" value="UmuC"/>
</dbReference>
<dbReference type="EC" id="2.7.7.7" evidence="5"/>
<evidence type="ECO:0000256" key="5">
    <source>
        <dbReference type="HAMAP-Rule" id="MF_01113"/>
    </source>
</evidence>
<name>A0A1G8F263_9BACL</name>
<evidence type="ECO:0000256" key="3">
    <source>
        <dbReference type="ARBA" id="ARBA00022695"/>
    </source>
</evidence>
<dbReference type="PANTHER" id="PTHR11076">
    <property type="entry name" value="DNA REPAIR POLYMERASE UMUC / TRANSFERASE FAMILY MEMBER"/>
    <property type="match status" value="1"/>
</dbReference>
<keyword evidence="2 5" id="KW-0515">Mutator protein</keyword>
<comment type="catalytic activity">
    <reaction evidence="5">
        <text>DNA(n) + a 2'-deoxyribonucleoside 5'-triphosphate = DNA(n+1) + diphosphate</text>
        <dbReference type="Rhea" id="RHEA:22508"/>
        <dbReference type="Rhea" id="RHEA-COMP:17339"/>
        <dbReference type="Rhea" id="RHEA-COMP:17340"/>
        <dbReference type="ChEBI" id="CHEBI:33019"/>
        <dbReference type="ChEBI" id="CHEBI:61560"/>
        <dbReference type="ChEBI" id="CHEBI:173112"/>
        <dbReference type="EC" id="2.7.7.7"/>
    </reaction>
</comment>
<dbReference type="GO" id="GO:0005829">
    <property type="term" value="C:cytosol"/>
    <property type="evidence" value="ECO:0007669"/>
    <property type="project" value="TreeGrafter"/>
</dbReference>
<feature type="domain" description="UmuC" evidence="7">
    <location>
        <begin position="39"/>
        <end position="221"/>
    </location>
</feature>
<keyword evidence="5" id="KW-0808">Transferase</keyword>
<feature type="binding site" evidence="5">
    <location>
        <position position="140"/>
    </location>
    <ligand>
        <name>Mg(2+)</name>
        <dbReference type="ChEBI" id="CHEBI:18420"/>
    </ligand>
</feature>
<dbReference type="GO" id="GO:0009432">
    <property type="term" value="P:SOS response"/>
    <property type="evidence" value="ECO:0007669"/>
    <property type="project" value="TreeGrafter"/>
</dbReference>
<evidence type="ECO:0000256" key="1">
    <source>
        <dbReference type="ARBA" id="ARBA00010945"/>
    </source>
</evidence>
<feature type="site" description="Substrate discrimination" evidence="5">
    <location>
        <position position="48"/>
    </location>
</feature>
<dbReference type="NCBIfam" id="NF002492">
    <property type="entry name" value="PRK01810.1"/>
    <property type="match status" value="1"/>
</dbReference>
<dbReference type="GO" id="GO:0006261">
    <property type="term" value="P:DNA-templated DNA replication"/>
    <property type="evidence" value="ECO:0007669"/>
    <property type="project" value="UniProtKB-UniRule"/>
</dbReference>
<dbReference type="NCBIfam" id="NF002848">
    <property type="entry name" value="PRK03103.1"/>
    <property type="match status" value="1"/>
</dbReference>
<evidence type="ECO:0000256" key="6">
    <source>
        <dbReference type="SAM" id="MobiDB-lite"/>
    </source>
</evidence>
<organism evidence="8 9">
    <name type="scientific">Paenibacillus typhae</name>
    <dbReference type="NCBI Taxonomy" id="1174501"/>
    <lineage>
        <taxon>Bacteria</taxon>
        <taxon>Bacillati</taxon>
        <taxon>Bacillota</taxon>
        <taxon>Bacilli</taxon>
        <taxon>Bacillales</taxon>
        <taxon>Paenibacillaceae</taxon>
        <taxon>Paenibacillus</taxon>
    </lineage>
</organism>
<dbReference type="InterPro" id="IPR024728">
    <property type="entry name" value="PolY_HhH_motif"/>
</dbReference>
<comment type="subunit">
    <text evidence="5">Monomer.</text>
</comment>
<feature type="compositionally biased region" description="Basic and acidic residues" evidence="6">
    <location>
        <begin position="444"/>
        <end position="454"/>
    </location>
</feature>
<dbReference type="Pfam" id="PF11798">
    <property type="entry name" value="IMS_HHH"/>
    <property type="match status" value="1"/>
</dbReference>
<comment type="function">
    <text evidence="5">Poorly processive, error-prone DNA polymerase involved in untargeted mutagenesis. Copies undamaged DNA at stalled replication forks, which arise in vivo from mismatched or misaligned primer ends. These misaligned primers can be extended by PolIV. Exhibits no 3'-5' exonuclease (proofreading) activity. May be involved in translesional synthesis, in conjunction with the beta clamp from PolIII.</text>
</comment>
<gene>
    <name evidence="5" type="primary">dinB</name>
    <name evidence="8" type="ORF">SAMN05216192_101106</name>
</gene>
<dbReference type="PROSITE" id="PS50173">
    <property type="entry name" value="UMUC"/>
    <property type="match status" value="1"/>
</dbReference>
<protein>
    <recommendedName>
        <fullName evidence="5">DNA polymerase IV</fullName>
        <shortName evidence="5">Pol IV</shortName>
        <ecNumber evidence="5">2.7.7.7</ecNumber>
    </recommendedName>
</protein>
<sequence>MTSCRQKRYAELNNGNHVDKKVDIVHNVDQYYPASGRVILHVDMNAFYCSVHEAEDPDQYKGKPTAVAGSVEQRRGIIVTCSYAARRLGISTGMQVQKALRICPSLTLIQPNFHLYRKYSNAFMQIAYSYTPLLEAVSIDECYLDITGSKQFGTPLEIAGEIQRRIMDELGLPCSIGVAPNKLLAKMASDLKKPNGISVLRLRDVPEVLWNKPCGEMFGIGGKTAEKLRKLGIYNIGQLAAADERMLTDHFGVMGSWLKRAGNGIDYGVVNPEREQSKSIGHTTTLPKDVVGLADARPILLNLSDQVARRLRKQGLVASGVQLTIRTPDMKTITRSRQLEAPTETAEDIYKVVCDQFARHWKGDKPVRLLGVTLQNLSPKEESAIQLDLFDYERQPKKESLNKAMDMLRNKFGENAVLTAGMLSGSHSARLRNHKERGTSLQKDNLRQVDHDKD</sequence>
<dbReference type="GO" id="GO:0042276">
    <property type="term" value="P:error-prone translesion synthesis"/>
    <property type="evidence" value="ECO:0007669"/>
    <property type="project" value="TreeGrafter"/>
</dbReference>
<keyword evidence="5" id="KW-0479">Metal-binding</keyword>
<evidence type="ECO:0000313" key="8">
    <source>
        <dbReference type="EMBL" id="SDH76200.1"/>
    </source>
</evidence>
<dbReference type="AlphaFoldDB" id="A0A1G8F263"/>
<comment type="similarity">
    <text evidence="1 5">Belongs to the DNA polymerase type-Y family.</text>
</comment>
<dbReference type="InterPro" id="IPR022880">
    <property type="entry name" value="DNApol_IV"/>
</dbReference>
<dbReference type="Gene3D" id="3.30.1490.100">
    <property type="entry name" value="DNA polymerase, Y-family, little finger domain"/>
    <property type="match status" value="1"/>
</dbReference>
<feature type="region of interest" description="Disordered" evidence="6">
    <location>
        <begin position="428"/>
        <end position="454"/>
    </location>
</feature>
<accession>A0A1G8F263</accession>
<dbReference type="InterPro" id="IPR043128">
    <property type="entry name" value="Rev_trsase/Diguanyl_cyclase"/>
</dbReference>
<dbReference type="STRING" id="1174501.SAMN05216192_101106"/>
<dbReference type="InterPro" id="IPR017961">
    <property type="entry name" value="DNA_pol_Y-fam_little_finger"/>
</dbReference>
<keyword evidence="9" id="KW-1185">Reference proteome</keyword>
<evidence type="ECO:0000256" key="2">
    <source>
        <dbReference type="ARBA" id="ARBA00022457"/>
    </source>
</evidence>
<evidence type="ECO:0000259" key="7">
    <source>
        <dbReference type="PROSITE" id="PS50173"/>
    </source>
</evidence>
<feature type="binding site" evidence="5">
    <location>
        <position position="43"/>
    </location>
    <ligand>
        <name>Mg(2+)</name>
        <dbReference type="ChEBI" id="CHEBI:18420"/>
    </ligand>
</feature>
<evidence type="ECO:0000313" key="9">
    <source>
        <dbReference type="Proteomes" id="UP000199050"/>
    </source>
</evidence>
<keyword evidence="5" id="KW-0963">Cytoplasm</keyword>
<dbReference type="InterPro" id="IPR043502">
    <property type="entry name" value="DNA/RNA_pol_sf"/>
</dbReference>
<comment type="subcellular location">
    <subcellularLocation>
        <location evidence="5">Cytoplasm</location>
    </subcellularLocation>
</comment>
<dbReference type="PANTHER" id="PTHR11076:SF33">
    <property type="entry name" value="DNA POLYMERASE KAPPA"/>
    <property type="match status" value="1"/>
</dbReference>
<keyword evidence="5" id="KW-0460">Magnesium</keyword>
<keyword evidence="5" id="KW-0227">DNA damage</keyword>
<dbReference type="NCBIfam" id="NF002677">
    <property type="entry name" value="PRK02406.1"/>
    <property type="match status" value="1"/>
</dbReference>
<reference evidence="9" key="1">
    <citation type="submission" date="2016-10" db="EMBL/GenBank/DDBJ databases">
        <authorList>
            <person name="Varghese N."/>
            <person name="Submissions S."/>
        </authorList>
    </citation>
    <scope>NUCLEOTIDE SEQUENCE [LARGE SCALE GENOMIC DNA]</scope>
    <source>
        <strain evidence="9">CGMCC 1.11012</strain>
    </source>
</reference>
<keyword evidence="5" id="KW-0234">DNA repair</keyword>